<accession>A0A494XTU8</accession>
<dbReference type="InterPro" id="IPR004839">
    <property type="entry name" value="Aminotransferase_I/II_large"/>
</dbReference>
<comment type="caution">
    <text evidence="2">The sequence shown here is derived from an EMBL/GenBank/DDBJ whole genome shotgun (WGS) entry which is preliminary data.</text>
</comment>
<dbReference type="Gene3D" id="3.90.1150.10">
    <property type="entry name" value="Aspartate Aminotransferase, domain 1"/>
    <property type="match status" value="1"/>
</dbReference>
<evidence type="ECO:0000259" key="1">
    <source>
        <dbReference type="Pfam" id="PF00155"/>
    </source>
</evidence>
<reference evidence="2 3" key="1">
    <citation type="submission" date="2018-10" db="EMBL/GenBank/DDBJ databases">
        <title>Cohnella sp. M2MS4P-1, whole genome shotgun sequence.</title>
        <authorList>
            <person name="Tuo L."/>
        </authorList>
    </citation>
    <scope>NUCLEOTIDE SEQUENCE [LARGE SCALE GENOMIC DNA]</scope>
    <source>
        <strain evidence="2 3">M2MS4P-1</strain>
    </source>
</reference>
<protein>
    <submittedName>
        <fullName evidence="2">PLP-dependent aminotransferase family protein</fullName>
    </submittedName>
</protein>
<dbReference type="OrthoDB" id="2676687at2"/>
<keyword evidence="3" id="KW-1185">Reference proteome</keyword>
<dbReference type="GO" id="GO:0008483">
    <property type="term" value="F:transaminase activity"/>
    <property type="evidence" value="ECO:0007669"/>
    <property type="project" value="UniProtKB-KW"/>
</dbReference>
<sequence length="379" mass="42145">MSSIINWMGGWPKDGLVSATDWEERVEAAAALTATERLGAIERKAEPHGEEKLKTQLAQGFLKERTGGNGSLLTMTNGADGSIAWIVGHLLVAGDTVLTERLTSRTALQIFRKAGMNVVAVAGDRRGLDPEALTTALYRHRPKLVYVAPSCTDPEGANWSPENKLACQERCQEAGVWLVTDDRQESLLYEPEGKRRPKRTEAGVLSIGQLPPGLIAGLRIGWIIGAPERRNTQSRQGQKGYTDKETAISELEQRALSRLIEELPLEPLHEMLRVQCRERMRRLTELLGQRGIPDMTWVEPRGGLHLWMNLPAGVDGEALLRGAWLKGLIFQPGAPYYAKDPRMNTIRITHAYADERQMKLGIERLAESVGEFTGRWSRS</sequence>
<dbReference type="RefSeq" id="WP_120977003.1">
    <property type="nucleotide sequence ID" value="NZ_RBZM01000005.1"/>
</dbReference>
<keyword evidence="2" id="KW-0032">Aminotransferase</keyword>
<dbReference type="GO" id="GO:0030170">
    <property type="term" value="F:pyridoxal phosphate binding"/>
    <property type="evidence" value="ECO:0007669"/>
    <property type="project" value="InterPro"/>
</dbReference>
<dbReference type="InterPro" id="IPR015422">
    <property type="entry name" value="PyrdxlP-dep_Trfase_small"/>
</dbReference>
<proteinExistence type="predicted"/>
<dbReference type="SUPFAM" id="SSF53383">
    <property type="entry name" value="PLP-dependent transferases"/>
    <property type="match status" value="1"/>
</dbReference>
<name>A0A494XTU8_9BACL</name>
<feature type="domain" description="Aminotransferase class I/classII large" evidence="1">
    <location>
        <begin position="215"/>
        <end position="365"/>
    </location>
</feature>
<gene>
    <name evidence="2" type="ORF">D7Z26_11515</name>
</gene>
<dbReference type="Pfam" id="PF00155">
    <property type="entry name" value="Aminotran_1_2"/>
    <property type="match status" value="2"/>
</dbReference>
<feature type="domain" description="Aminotransferase class I/classII large" evidence="1">
    <location>
        <begin position="38"/>
        <end position="182"/>
    </location>
</feature>
<dbReference type="PANTHER" id="PTHR46577:SF1">
    <property type="entry name" value="HTH-TYPE TRANSCRIPTIONAL REGULATORY PROTEIN GABR"/>
    <property type="match status" value="1"/>
</dbReference>
<dbReference type="PANTHER" id="PTHR46577">
    <property type="entry name" value="HTH-TYPE TRANSCRIPTIONAL REGULATORY PROTEIN GABR"/>
    <property type="match status" value="1"/>
</dbReference>
<keyword evidence="2" id="KW-0808">Transferase</keyword>
<organism evidence="2 3">
    <name type="scientific">Cohnella endophytica</name>
    <dbReference type="NCBI Taxonomy" id="2419778"/>
    <lineage>
        <taxon>Bacteria</taxon>
        <taxon>Bacillati</taxon>
        <taxon>Bacillota</taxon>
        <taxon>Bacilli</taxon>
        <taxon>Bacillales</taxon>
        <taxon>Paenibacillaceae</taxon>
        <taxon>Cohnella</taxon>
    </lineage>
</organism>
<dbReference type="Proteomes" id="UP000282076">
    <property type="component" value="Unassembled WGS sequence"/>
</dbReference>
<dbReference type="CDD" id="cd00609">
    <property type="entry name" value="AAT_like"/>
    <property type="match status" value="1"/>
</dbReference>
<dbReference type="InterPro" id="IPR015424">
    <property type="entry name" value="PyrdxlP-dep_Trfase"/>
</dbReference>
<evidence type="ECO:0000313" key="3">
    <source>
        <dbReference type="Proteomes" id="UP000282076"/>
    </source>
</evidence>
<evidence type="ECO:0000313" key="2">
    <source>
        <dbReference type="EMBL" id="RKP54010.1"/>
    </source>
</evidence>
<dbReference type="EMBL" id="RBZM01000005">
    <property type="protein sequence ID" value="RKP54010.1"/>
    <property type="molecule type" value="Genomic_DNA"/>
</dbReference>
<dbReference type="InterPro" id="IPR051446">
    <property type="entry name" value="HTH_trans_reg/aminotransferase"/>
</dbReference>
<dbReference type="Gene3D" id="3.40.640.10">
    <property type="entry name" value="Type I PLP-dependent aspartate aminotransferase-like (Major domain)"/>
    <property type="match status" value="1"/>
</dbReference>
<dbReference type="InterPro" id="IPR015421">
    <property type="entry name" value="PyrdxlP-dep_Trfase_major"/>
</dbReference>
<dbReference type="AlphaFoldDB" id="A0A494XTU8"/>